<keyword evidence="1" id="KW-1133">Transmembrane helix</keyword>
<reference evidence="2" key="1">
    <citation type="journal article" date="2014" name="Int. J. Syst. Evol. Microbiol.">
        <title>Complete genome sequence of Corynebacterium casei LMG S-19264T (=DSM 44701T), isolated from a smear-ripened cheese.</title>
        <authorList>
            <consortium name="US DOE Joint Genome Institute (JGI-PGF)"/>
            <person name="Walter F."/>
            <person name="Albersmeier A."/>
            <person name="Kalinowski J."/>
            <person name="Ruckert C."/>
        </authorList>
    </citation>
    <scope>NUCLEOTIDE SEQUENCE</scope>
    <source>
        <strain evidence="2">JCM 14719</strain>
    </source>
</reference>
<keyword evidence="1" id="KW-0812">Transmembrane</keyword>
<evidence type="ECO:0000256" key="1">
    <source>
        <dbReference type="SAM" id="Phobius"/>
    </source>
</evidence>
<protein>
    <submittedName>
        <fullName evidence="2">Uncharacterized protein</fullName>
    </submittedName>
</protein>
<dbReference type="Proteomes" id="UP000637720">
    <property type="component" value="Unassembled WGS sequence"/>
</dbReference>
<keyword evidence="1" id="KW-0472">Membrane</keyword>
<dbReference type="AlphaFoldDB" id="A0A8J3BCW7"/>
<reference evidence="2" key="2">
    <citation type="submission" date="2020-09" db="EMBL/GenBank/DDBJ databases">
        <authorList>
            <person name="Sun Q."/>
            <person name="Ohkuma M."/>
        </authorList>
    </citation>
    <scope>NUCLEOTIDE SEQUENCE</scope>
    <source>
        <strain evidence="2">JCM 14719</strain>
    </source>
</reference>
<accession>A0A8J3BCW7</accession>
<dbReference type="EMBL" id="BMOF01000017">
    <property type="protein sequence ID" value="GGJ98917.1"/>
    <property type="molecule type" value="Genomic_DNA"/>
</dbReference>
<proteinExistence type="predicted"/>
<name>A0A8J3BCW7_9BACI</name>
<comment type="caution">
    <text evidence="2">The sequence shown here is derived from an EMBL/GenBank/DDBJ whole genome shotgun (WGS) entry which is preliminary data.</text>
</comment>
<keyword evidence="3" id="KW-1185">Reference proteome</keyword>
<sequence>MVLLLLSGIALIVLALVGFVQDRRKHMRPNTRVHLFNLILGSGAVIVAMIEYWLSR</sequence>
<feature type="transmembrane region" description="Helical" evidence="1">
    <location>
        <begin position="35"/>
        <end position="54"/>
    </location>
</feature>
<organism evidence="2 3">
    <name type="scientific">Calditerricola satsumensis</name>
    <dbReference type="NCBI Taxonomy" id="373054"/>
    <lineage>
        <taxon>Bacteria</taxon>
        <taxon>Bacillati</taxon>
        <taxon>Bacillota</taxon>
        <taxon>Bacilli</taxon>
        <taxon>Bacillales</taxon>
        <taxon>Bacillaceae</taxon>
        <taxon>Calditerricola</taxon>
    </lineage>
</organism>
<evidence type="ECO:0000313" key="2">
    <source>
        <dbReference type="EMBL" id="GGJ98917.1"/>
    </source>
</evidence>
<evidence type="ECO:0000313" key="3">
    <source>
        <dbReference type="Proteomes" id="UP000637720"/>
    </source>
</evidence>
<gene>
    <name evidence="2" type="ORF">GCM10007043_11130</name>
</gene>